<dbReference type="InterPro" id="IPR036388">
    <property type="entry name" value="WH-like_DNA-bd_sf"/>
</dbReference>
<name>A0A8J4DRH6_9ACTN</name>
<dbReference type="PANTHER" id="PTHR34293">
    <property type="entry name" value="HTH-TYPE TRANSCRIPTIONAL REGULATOR TRMBL2"/>
    <property type="match status" value="1"/>
</dbReference>
<dbReference type="InterPro" id="IPR016032">
    <property type="entry name" value="Sig_transdc_resp-reg_C-effctor"/>
</dbReference>
<reference evidence="2" key="1">
    <citation type="submission" date="2021-01" db="EMBL/GenBank/DDBJ databases">
        <title>Whole genome shotgun sequence of Virgisporangium aliadipatigenens NBRC 105644.</title>
        <authorList>
            <person name="Komaki H."/>
            <person name="Tamura T."/>
        </authorList>
    </citation>
    <scope>NUCLEOTIDE SEQUENCE</scope>
    <source>
        <strain evidence="2">NBRC 105644</strain>
    </source>
</reference>
<dbReference type="EMBL" id="BOPF01000019">
    <property type="protein sequence ID" value="GIJ48160.1"/>
    <property type="molecule type" value="Genomic_DNA"/>
</dbReference>
<dbReference type="Gene3D" id="1.10.10.10">
    <property type="entry name" value="Winged helix-like DNA-binding domain superfamily/Winged helix DNA-binding domain"/>
    <property type="match status" value="2"/>
</dbReference>
<proteinExistence type="predicted"/>
<keyword evidence="3" id="KW-1185">Reference proteome</keyword>
<accession>A0A8J4DRH6</accession>
<feature type="domain" description="HTH luxR-type" evidence="1">
    <location>
        <begin position="269"/>
        <end position="326"/>
    </location>
</feature>
<evidence type="ECO:0000259" key="1">
    <source>
        <dbReference type="SMART" id="SM00421"/>
    </source>
</evidence>
<dbReference type="SUPFAM" id="SSF46894">
    <property type="entry name" value="C-terminal effector domain of the bipartite response regulators"/>
    <property type="match status" value="1"/>
</dbReference>
<organism evidence="2 3">
    <name type="scientific">Virgisporangium aliadipatigenens</name>
    <dbReference type="NCBI Taxonomy" id="741659"/>
    <lineage>
        <taxon>Bacteria</taxon>
        <taxon>Bacillati</taxon>
        <taxon>Actinomycetota</taxon>
        <taxon>Actinomycetes</taxon>
        <taxon>Micromonosporales</taxon>
        <taxon>Micromonosporaceae</taxon>
        <taxon>Virgisporangium</taxon>
    </lineage>
</organism>
<sequence>MAFLRRAAYSSRMLDRLGLTDLQERLYRSLLDEPSSVDALARRLAVTPADVTNAAETLQDHGLITLDDGFARAAPPDLAIDSLILHRMHTLQEARVELRRWAEQHTSIRISEPGLQAVVGGPAILRAFERFQRSTRTEMLGFDRPPYAAKQYDNPIQHELLSRGVVYRIVYDRRALEQPDAATKIGRLVALGEQARAALDVPCKLAVSDRRSALLSFPRPGAGGEPWALQVQGDAWVEVLVALFTQVWERASPLRLAPAGDAVEDLDRWAVPTPMDRRVLSLLMTGLPDKAVASQLGMSLRTVQRRLRQLMDVTGSATRMQLGWYVAKNDWL</sequence>
<dbReference type="SMART" id="SM00421">
    <property type="entry name" value="HTH_LUXR"/>
    <property type="match status" value="1"/>
</dbReference>
<dbReference type="AlphaFoldDB" id="A0A8J4DRH6"/>
<protein>
    <recommendedName>
        <fullName evidence="1">HTH luxR-type domain-containing protein</fullName>
    </recommendedName>
</protein>
<evidence type="ECO:0000313" key="3">
    <source>
        <dbReference type="Proteomes" id="UP000619260"/>
    </source>
</evidence>
<dbReference type="PANTHER" id="PTHR34293:SF1">
    <property type="entry name" value="HTH-TYPE TRANSCRIPTIONAL REGULATOR TRMBL2"/>
    <property type="match status" value="1"/>
</dbReference>
<dbReference type="InterPro" id="IPR036390">
    <property type="entry name" value="WH_DNA-bd_sf"/>
</dbReference>
<gene>
    <name evidence="2" type="ORF">Val02_50460</name>
</gene>
<comment type="caution">
    <text evidence="2">The sequence shown here is derived from an EMBL/GenBank/DDBJ whole genome shotgun (WGS) entry which is preliminary data.</text>
</comment>
<dbReference type="InterPro" id="IPR000792">
    <property type="entry name" value="Tscrpt_reg_LuxR_C"/>
</dbReference>
<dbReference type="GO" id="GO:0003677">
    <property type="term" value="F:DNA binding"/>
    <property type="evidence" value="ECO:0007669"/>
    <property type="project" value="InterPro"/>
</dbReference>
<evidence type="ECO:0000313" key="2">
    <source>
        <dbReference type="EMBL" id="GIJ48160.1"/>
    </source>
</evidence>
<dbReference type="InterPro" id="IPR051797">
    <property type="entry name" value="TrmB-like"/>
</dbReference>
<dbReference type="GO" id="GO:0006355">
    <property type="term" value="P:regulation of DNA-templated transcription"/>
    <property type="evidence" value="ECO:0007669"/>
    <property type="project" value="InterPro"/>
</dbReference>
<dbReference type="SUPFAM" id="SSF46785">
    <property type="entry name" value="Winged helix' DNA-binding domain"/>
    <property type="match status" value="1"/>
</dbReference>
<dbReference type="Proteomes" id="UP000619260">
    <property type="component" value="Unassembled WGS sequence"/>
</dbReference>